<comment type="caution">
    <text evidence="5">The sequence shown here is derived from an EMBL/GenBank/DDBJ whole genome shotgun (WGS) entry which is preliminary data.</text>
</comment>
<evidence type="ECO:0000256" key="2">
    <source>
        <dbReference type="SAM" id="Coils"/>
    </source>
</evidence>
<evidence type="ECO:0000256" key="3">
    <source>
        <dbReference type="SAM" id="Phobius"/>
    </source>
</evidence>
<dbReference type="PANTHER" id="PTHR37813">
    <property type="entry name" value="FELS-2 PROPHAGE PROTEIN"/>
    <property type="match status" value="1"/>
</dbReference>
<dbReference type="AlphaFoldDB" id="A0AAW6WE87"/>
<feature type="transmembrane region" description="Helical" evidence="3">
    <location>
        <begin position="451"/>
        <end position="478"/>
    </location>
</feature>
<keyword evidence="3" id="KW-0812">Transmembrane</keyword>
<reference evidence="5" key="2">
    <citation type="submission" date="2022-04" db="EMBL/GenBank/DDBJ databases">
        <authorList>
            <person name="Livingstone P.G."/>
        </authorList>
    </citation>
    <scope>NUCLEOTIDE SEQUENCE</scope>
    <source>
        <strain evidence="5">BRON_8</strain>
    </source>
</reference>
<feature type="coiled-coil region" evidence="2">
    <location>
        <begin position="656"/>
        <end position="705"/>
    </location>
</feature>
<organism evidence="5 6">
    <name type="scientific">Fusobacterium necrophorum</name>
    <dbReference type="NCBI Taxonomy" id="859"/>
    <lineage>
        <taxon>Bacteria</taxon>
        <taxon>Fusobacteriati</taxon>
        <taxon>Fusobacteriota</taxon>
        <taxon>Fusobacteriia</taxon>
        <taxon>Fusobacteriales</taxon>
        <taxon>Fusobacteriaceae</taxon>
        <taxon>Fusobacterium</taxon>
    </lineage>
</organism>
<reference evidence="5" key="1">
    <citation type="journal article" date="2022" name="Gene">
        <title>A genome-led study on the pathogenesis of Fusobacterium necrophorum infections.</title>
        <authorList>
            <person name="Thapa G."/>
            <person name="Jayal A."/>
            <person name="Sikazwe E."/>
            <person name="Perry T."/>
            <person name="Mohammed Al Balushi A."/>
            <person name="Livingstone P."/>
        </authorList>
    </citation>
    <scope>NUCLEOTIDE SEQUENCE</scope>
    <source>
        <strain evidence="5">BRON_8</strain>
    </source>
</reference>
<name>A0AAW6WE87_9FUSO</name>
<keyword evidence="3" id="KW-1133">Transmembrane helix</keyword>
<dbReference type="Pfam" id="PF10145">
    <property type="entry name" value="PhageMin_Tail"/>
    <property type="match status" value="1"/>
</dbReference>
<keyword evidence="1" id="KW-1188">Viral release from host cell</keyword>
<feature type="non-terminal residue" evidence="5">
    <location>
        <position position="961"/>
    </location>
</feature>
<feature type="transmembrane region" description="Helical" evidence="3">
    <location>
        <begin position="741"/>
        <end position="759"/>
    </location>
</feature>
<accession>A0AAW6WE87</accession>
<feature type="domain" description="Phage tail tape measure protein" evidence="4">
    <location>
        <begin position="128"/>
        <end position="311"/>
    </location>
</feature>
<keyword evidence="6" id="KW-1185">Reference proteome</keyword>
<keyword evidence="2" id="KW-0175">Coiled coil</keyword>
<dbReference type="EMBL" id="JAMGTK010000031">
    <property type="protein sequence ID" value="MDK4512946.1"/>
    <property type="molecule type" value="Genomic_DNA"/>
</dbReference>
<evidence type="ECO:0000313" key="6">
    <source>
        <dbReference type="Proteomes" id="UP001173223"/>
    </source>
</evidence>
<proteinExistence type="predicted"/>
<keyword evidence="3" id="KW-0472">Membrane</keyword>
<protein>
    <submittedName>
        <fullName evidence="5">Phage tail tape measure protein</fullName>
    </submittedName>
</protein>
<dbReference type="PANTHER" id="PTHR37813:SF1">
    <property type="entry name" value="FELS-2 PROPHAGE PROTEIN"/>
    <property type="match status" value="1"/>
</dbReference>
<sequence length="961" mass="104527">MMIDNEVALSVGIEFDTETGDTEAKIKRVETCIGDIGKTSVKAGDEIAKFPKKVGVEAEKTLQKLELLNQKISKIRTVTQPLAKTGKYALVGLTGAATVAIKKYADFEAGILKVRTISKKSFEDIESDVRNLAKRYGLSTAEVAEGNYQLVSSMGDVKESAQILDTTAKLSIAGFTDYASAMNGLVAVMNGYKMEAKDAASVADILMTVQNRGVTTINELQGSLSEVTSVAYNANVGFKDIAAAMATITSNKVGTAEAVTGLKGAILELMQDGSQAAKHFQKATGEAFDKFMNNHSLVEAIQMLDEYSKKTGISLANIFGNVRAGTAFMNLSGSNLKKFTEDLKAMSSATGTADKAMKELDKGAKRTFEKLKAQAHESALAIGKALVPQVKKLTEWLSKVNWEKIFSEQNVGRIVNTGKQIAIVAGALWGIDKALKSIQTVSTAIMTGKSFIAWLAGGSAGAVALITGSVVAGAAYTLKKVNDSMRDKRITESERRRQENLRAYNKKHYWGTNYNPNNSNDGFLSAPTGIYSKKEEKATSPVLASGYDKTDKKGSKSKADRDELQEFIKTYKKEMKDLPKFWDIIGLSKKEKLENYLDMFKSNLQRAIELGSESLTSSFSKSFQDTKNKLNDMEAQNILKTFHSKSEKNAKETDSSKRLSKEIENTETAIQALRELDEDRYADAITNLEKQKDFYETNEKLQNEEIRKKQEYNDKLNATINALNTAANGFSQLASATGSKTIGGFANILGSAASIGSAMKDWGGMSSIAGMFSKAGSFSGGMASIGAAAGIAAAGIGIAATIGSLIGRSGKKKAAKIDARNKENEEAYKKQISALQQLTQAIEKNSERMKTFADRVFVDISKNPTLNYIAGGKRNFDLMHDSMIGGKHFADITALEKGSKRYRSGFRKKSKSTYTKVDIGESELLRYLGFSKSELDAFTDSEMKQLDSVLHNVNHETLRRA</sequence>
<feature type="transmembrane region" description="Helical" evidence="3">
    <location>
        <begin position="779"/>
        <end position="806"/>
    </location>
</feature>
<gene>
    <name evidence="5" type="ORF">MWG07_11865</name>
</gene>
<dbReference type="InterPro" id="IPR010090">
    <property type="entry name" value="Phage_tape_meas"/>
</dbReference>
<dbReference type="NCBIfam" id="TIGR01760">
    <property type="entry name" value="tape_meas_TP901"/>
    <property type="match status" value="1"/>
</dbReference>
<evidence type="ECO:0000313" key="5">
    <source>
        <dbReference type="EMBL" id="MDK4512946.1"/>
    </source>
</evidence>
<evidence type="ECO:0000256" key="1">
    <source>
        <dbReference type="ARBA" id="ARBA00022612"/>
    </source>
</evidence>
<evidence type="ECO:0000259" key="4">
    <source>
        <dbReference type="Pfam" id="PF10145"/>
    </source>
</evidence>
<dbReference type="Proteomes" id="UP001173223">
    <property type="component" value="Unassembled WGS sequence"/>
</dbReference>
<dbReference type="RefSeq" id="WP_285049422.1">
    <property type="nucleotide sequence ID" value="NZ_JAMGTK010000031.1"/>
</dbReference>